<dbReference type="EMBL" id="KZ302487">
    <property type="protein sequence ID" value="PFH45219.1"/>
    <property type="molecule type" value="Genomic_DNA"/>
</dbReference>
<proteinExistence type="predicted"/>
<dbReference type="STRING" id="703135.A0A2A9N6G2"/>
<evidence type="ECO:0000256" key="1">
    <source>
        <dbReference type="SAM" id="Phobius"/>
    </source>
</evidence>
<dbReference type="OrthoDB" id="3258143at2759"/>
<dbReference type="AlphaFoldDB" id="A0A2A9N6G2"/>
<organism evidence="2 3">
    <name type="scientific">Amanita thiersii Skay4041</name>
    <dbReference type="NCBI Taxonomy" id="703135"/>
    <lineage>
        <taxon>Eukaryota</taxon>
        <taxon>Fungi</taxon>
        <taxon>Dikarya</taxon>
        <taxon>Basidiomycota</taxon>
        <taxon>Agaricomycotina</taxon>
        <taxon>Agaricomycetes</taxon>
        <taxon>Agaricomycetidae</taxon>
        <taxon>Agaricales</taxon>
        <taxon>Pluteineae</taxon>
        <taxon>Amanitaceae</taxon>
        <taxon>Amanita</taxon>
    </lineage>
</organism>
<evidence type="ECO:0000313" key="2">
    <source>
        <dbReference type="EMBL" id="PFH45219.1"/>
    </source>
</evidence>
<keyword evidence="1" id="KW-0472">Membrane</keyword>
<accession>A0A2A9N6G2</accession>
<keyword evidence="3" id="KW-1185">Reference proteome</keyword>
<keyword evidence="1" id="KW-0812">Transmembrane</keyword>
<keyword evidence="1" id="KW-1133">Transmembrane helix</keyword>
<feature type="transmembrane region" description="Helical" evidence="1">
    <location>
        <begin position="14"/>
        <end position="35"/>
    </location>
</feature>
<feature type="transmembrane region" description="Helical" evidence="1">
    <location>
        <begin position="56"/>
        <end position="74"/>
    </location>
</feature>
<sequence length="111" mass="12931">PTLNHNILIKAPQFWKYLGFFFSLYLDFSFHVTCYTNKALTFLRSARMMGTSTWGLSPNLLTALVYTAIAHSIWSYGYQLWYHHNGFGVKKLVEKCQLIQNVANRWIMGAF</sequence>
<name>A0A2A9N6G2_9AGAR</name>
<evidence type="ECO:0000313" key="3">
    <source>
        <dbReference type="Proteomes" id="UP000242287"/>
    </source>
</evidence>
<reference evidence="2 3" key="1">
    <citation type="submission" date="2014-02" db="EMBL/GenBank/DDBJ databases">
        <title>Transposable element dynamics among asymbiotic and ectomycorrhizal Amanita fungi.</title>
        <authorList>
            <consortium name="DOE Joint Genome Institute"/>
            <person name="Hess J."/>
            <person name="Skrede I."/>
            <person name="Wolfe B."/>
            <person name="LaButti K."/>
            <person name="Ohm R.A."/>
            <person name="Grigoriev I.V."/>
            <person name="Pringle A."/>
        </authorList>
    </citation>
    <scope>NUCLEOTIDE SEQUENCE [LARGE SCALE GENOMIC DNA]</scope>
    <source>
        <strain evidence="2 3">SKay4041</strain>
    </source>
</reference>
<dbReference type="Proteomes" id="UP000242287">
    <property type="component" value="Unassembled WGS sequence"/>
</dbReference>
<gene>
    <name evidence="2" type="ORF">AMATHDRAFT_125113</name>
</gene>
<feature type="non-terminal residue" evidence="2">
    <location>
        <position position="111"/>
    </location>
</feature>
<feature type="non-terminal residue" evidence="2">
    <location>
        <position position="1"/>
    </location>
</feature>
<protein>
    <submittedName>
        <fullName evidence="2">Uncharacterized protein</fullName>
    </submittedName>
</protein>